<keyword evidence="5" id="KW-1185">Reference proteome</keyword>
<dbReference type="InterPro" id="IPR035427">
    <property type="entry name" value="Tim10-like_dom_sf"/>
</dbReference>
<keyword evidence="1" id="KW-1015">Disulfide bond</keyword>
<comment type="function">
    <text evidence="1">Mitochondrial intermembrane chaperone that participates in the import and insertion of some multi-pass transmembrane proteins into the mitochondrial inner membrane. Also required for the transfer of beta-barrel precursors from the TOM complex to the sorting and assembly machinery (SAM complex) of the outer membrane. Acts as a chaperone-like protein that protects the hydrophobic precursors from aggregation and guide them through the mitochondrial intermembrane space.</text>
</comment>
<gene>
    <name evidence="4" type="ORF">PPROV_000424900</name>
</gene>
<keyword evidence="1" id="KW-0811">Translocation</keyword>
<dbReference type="AlphaFoldDB" id="A0A830HJN5"/>
<comment type="subunit">
    <text evidence="1">Heterohexamer.</text>
</comment>
<keyword evidence="1" id="KW-0813">Transport</keyword>
<comment type="subcellular location">
    <subcellularLocation>
        <location evidence="1">Mitochondrion inner membrane</location>
        <topology evidence="1">Peripheral membrane protein</topology>
        <orientation evidence="1">Intermembrane side</orientation>
    </subcellularLocation>
</comment>
<accession>A0A830HJN5</accession>
<feature type="domain" description="Tim10-like" evidence="3">
    <location>
        <begin position="50"/>
        <end position="109"/>
    </location>
</feature>
<dbReference type="Proteomes" id="UP000660262">
    <property type="component" value="Unassembled WGS sequence"/>
</dbReference>
<keyword evidence="1" id="KW-0999">Mitochondrion inner membrane</keyword>
<name>A0A830HJN5_9CHLO</name>
<comment type="domain">
    <text evidence="1">The twin CX3C motif contains 4 conserved Cys residues that form 2 disulfide bonds in the mitochondrial intermembrane space.</text>
</comment>
<comment type="similarity">
    <text evidence="1">Belongs to the small Tim family.</text>
</comment>
<dbReference type="OrthoDB" id="7813104at2759"/>
<dbReference type="SUPFAM" id="SSF144122">
    <property type="entry name" value="Tim10-like"/>
    <property type="match status" value="1"/>
</dbReference>
<keyword evidence="1" id="KW-0472">Membrane</keyword>
<reference evidence="4" key="1">
    <citation type="submission" date="2020-10" db="EMBL/GenBank/DDBJ databases">
        <title>Unveiling of a novel bifunctional photoreceptor, Dualchrome1, isolated from a cosmopolitan green alga.</title>
        <authorList>
            <person name="Suzuki S."/>
            <person name="Kawachi M."/>
        </authorList>
    </citation>
    <scope>NUCLEOTIDE SEQUENCE</scope>
    <source>
        <strain evidence="4">NIES 2893</strain>
    </source>
</reference>
<keyword evidence="1" id="KW-0496">Mitochondrion</keyword>
<evidence type="ECO:0000313" key="5">
    <source>
        <dbReference type="Proteomes" id="UP000660262"/>
    </source>
</evidence>
<dbReference type="GO" id="GO:0005743">
    <property type="term" value="C:mitochondrial inner membrane"/>
    <property type="evidence" value="ECO:0007669"/>
    <property type="project" value="UniProtKB-SubCell"/>
</dbReference>
<evidence type="ECO:0000313" key="4">
    <source>
        <dbReference type="EMBL" id="GHP05499.1"/>
    </source>
</evidence>
<comment type="caution">
    <text evidence="4">The sequence shown here is derived from an EMBL/GenBank/DDBJ whole genome shotgun (WGS) entry which is preliminary data.</text>
</comment>
<organism evidence="4 5">
    <name type="scientific">Pycnococcus provasolii</name>
    <dbReference type="NCBI Taxonomy" id="41880"/>
    <lineage>
        <taxon>Eukaryota</taxon>
        <taxon>Viridiplantae</taxon>
        <taxon>Chlorophyta</taxon>
        <taxon>Pseudoscourfieldiophyceae</taxon>
        <taxon>Pseudoscourfieldiales</taxon>
        <taxon>Pycnococcaceae</taxon>
        <taxon>Pycnococcus</taxon>
    </lineage>
</organism>
<dbReference type="Pfam" id="PF02953">
    <property type="entry name" value="zf-Tim10_DDP"/>
    <property type="match status" value="1"/>
</dbReference>
<dbReference type="EMBL" id="BNJQ01000010">
    <property type="protein sequence ID" value="GHP05499.1"/>
    <property type="molecule type" value="Genomic_DNA"/>
</dbReference>
<evidence type="ECO:0000256" key="1">
    <source>
        <dbReference type="RuleBase" id="RU367043"/>
    </source>
</evidence>
<feature type="region of interest" description="Disordered" evidence="2">
    <location>
        <begin position="1"/>
        <end position="23"/>
    </location>
</feature>
<sequence length="117" mass="12306">MGWFGGGSSAAPPPKSGGVQFDDSNAYHEMHAGAAGMGAGSSETAAVMQTLQSQMADAYAQEFFQTVRDKCFEKCVTRPSTSLSGGESKCLTNCCDRYREALAIISQAVVTSLEGKH</sequence>
<dbReference type="Gene3D" id="1.10.287.810">
    <property type="entry name" value="Mitochondrial import inner membrane translocase subunit tim13 like domains"/>
    <property type="match status" value="1"/>
</dbReference>
<keyword evidence="1" id="KW-0143">Chaperone</keyword>
<evidence type="ECO:0000256" key="2">
    <source>
        <dbReference type="SAM" id="MobiDB-lite"/>
    </source>
</evidence>
<keyword evidence="1" id="KW-0653">Protein transport</keyword>
<evidence type="ECO:0000259" key="3">
    <source>
        <dbReference type="Pfam" id="PF02953"/>
    </source>
</evidence>
<protein>
    <recommendedName>
        <fullName evidence="1">Mitochondrial import inner membrane translocase subunit</fullName>
    </recommendedName>
</protein>
<dbReference type="InterPro" id="IPR004217">
    <property type="entry name" value="Tim10-like"/>
</dbReference>
<proteinExistence type="inferred from homology"/>
<dbReference type="GO" id="GO:0015031">
    <property type="term" value="P:protein transport"/>
    <property type="evidence" value="ECO:0007669"/>
    <property type="project" value="UniProtKB-KW"/>
</dbReference>